<dbReference type="Gene3D" id="2.60.40.10">
    <property type="entry name" value="Immunoglobulins"/>
    <property type="match status" value="2"/>
</dbReference>
<keyword evidence="12" id="KW-0472">Membrane</keyword>
<dbReference type="InterPro" id="IPR000719">
    <property type="entry name" value="Prot_kinase_dom"/>
</dbReference>
<dbReference type="Gene3D" id="3.30.200.20">
    <property type="entry name" value="Phosphorylase Kinase, domain 1"/>
    <property type="match status" value="1"/>
</dbReference>
<keyword evidence="11" id="KW-1133">Transmembrane helix</keyword>
<dbReference type="InterPro" id="IPR001245">
    <property type="entry name" value="Ser-Thr/Tyr_kinase_cat_dom"/>
</dbReference>
<keyword evidence="3" id="KW-1003">Cell membrane</keyword>
<dbReference type="SUPFAM" id="SSF56112">
    <property type="entry name" value="Protein kinase-like (PK-like)"/>
    <property type="match status" value="1"/>
</dbReference>
<dbReference type="EC" id="2.7.10.1" evidence="2"/>
<dbReference type="PROSITE" id="PS00107">
    <property type="entry name" value="PROTEIN_KINASE_ATP"/>
    <property type="match status" value="1"/>
</dbReference>
<keyword evidence="16" id="KW-0325">Glycoprotein</keyword>
<keyword evidence="6 20" id="KW-0812">Transmembrane</keyword>
<accession>A0AAV2L8T5</accession>
<dbReference type="GO" id="GO:0007169">
    <property type="term" value="P:cell surface receptor protein tyrosine kinase signaling pathway"/>
    <property type="evidence" value="ECO:0007669"/>
    <property type="project" value="InterPro"/>
</dbReference>
<keyword evidence="5" id="KW-0808">Transferase</keyword>
<evidence type="ECO:0000256" key="14">
    <source>
        <dbReference type="ARBA" id="ARBA00023157"/>
    </source>
</evidence>
<keyword evidence="15 20" id="KW-0675">Receptor</keyword>
<dbReference type="PROSITE" id="PS50835">
    <property type="entry name" value="IG_LIKE"/>
    <property type="match status" value="1"/>
</dbReference>
<keyword evidence="21" id="KW-0732">Signal</keyword>
<dbReference type="PROSITE" id="PS50011">
    <property type="entry name" value="PROTEIN_KINASE_DOM"/>
    <property type="match status" value="1"/>
</dbReference>
<evidence type="ECO:0000256" key="1">
    <source>
        <dbReference type="ARBA" id="ARBA00004251"/>
    </source>
</evidence>
<dbReference type="Gene3D" id="1.10.510.10">
    <property type="entry name" value="Transferase(Phosphotransferase) domain 1"/>
    <property type="match status" value="1"/>
</dbReference>
<reference evidence="24 25" key="1">
    <citation type="submission" date="2024-04" db="EMBL/GenBank/DDBJ databases">
        <authorList>
            <person name="Waldvogel A.-M."/>
            <person name="Schoenle A."/>
        </authorList>
    </citation>
    <scope>NUCLEOTIDE SEQUENCE [LARGE SCALE GENOMIC DNA]</scope>
</reference>
<name>A0AAV2L8T5_KNICA</name>
<keyword evidence="4" id="KW-0597">Phosphoprotein</keyword>
<evidence type="ECO:0000256" key="15">
    <source>
        <dbReference type="ARBA" id="ARBA00023170"/>
    </source>
</evidence>
<feature type="domain" description="Ig-like" evidence="23">
    <location>
        <begin position="203"/>
        <end position="297"/>
    </location>
</feature>
<dbReference type="GO" id="GO:0019838">
    <property type="term" value="F:growth factor binding"/>
    <property type="evidence" value="ECO:0007669"/>
    <property type="project" value="TreeGrafter"/>
</dbReference>
<evidence type="ECO:0000256" key="13">
    <source>
        <dbReference type="ARBA" id="ARBA00023137"/>
    </source>
</evidence>
<comment type="catalytic activity">
    <reaction evidence="18">
        <text>L-tyrosyl-[protein] + ATP = O-phospho-L-tyrosyl-[protein] + ADP + H(+)</text>
        <dbReference type="Rhea" id="RHEA:10596"/>
        <dbReference type="Rhea" id="RHEA-COMP:10136"/>
        <dbReference type="Rhea" id="RHEA-COMP:20101"/>
        <dbReference type="ChEBI" id="CHEBI:15378"/>
        <dbReference type="ChEBI" id="CHEBI:30616"/>
        <dbReference type="ChEBI" id="CHEBI:46858"/>
        <dbReference type="ChEBI" id="CHEBI:61978"/>
        <dbReference type="ChEBI" id="CHEBI:456216"/>
        <dbReference type="EC" id="2.7.10.1"/>
    </reaction>
</comment>
<comment type="subcellular location">
    <subcellularLocation>
        <location evidence="1">Cell membrane</location>
        <topology evidence="1">Single-pass type I membrane protein</topology>
    </subcellularLocation>
    <subcellularLocation>
        <location evidence="20">Membrane</location>
        <topology evidence="20">Single-pass type I membrane protein</topology>
    </subcellularLocation>
</comment>
<comment type="similarity">
    <text evidence="20">Belongs to the protein kinase superfamily. Tyr protein kinase family. CSF-1/PDGF receptor subfamily.</text>
</comment>
<dbReference type="InterPro" id="IPR020635">
    <property type="entry name" value="Tyr_kinase_cat_dom"/>
</dbReference>
<dbReference type="GO" id="GO:0019221">
    <property type="term" value="P:cytokine-mediated signaling pathway"/>
    <property type="evidence" value="ECO:0007669"/>
    <property type="project" value="TreeGrafter"/>
</dbReference>
<evidence type="ECO:0000256" key="11">
    <source>
        <dbReference type="ARBA" id="ARBA00022989"/>
    </source>
</evidence>
<evidence type="ECO:0000259" key="22">
    <source>
        <dbReference type="PROSITE" id="PS50011"/>
    </source>
</evidence>
<dbReference type="InterPro" id="IPR007110">
    <property type="entry name" value="Ig-like_dom"/>
</dbReference>
<dbReference type="FunFam" id="1.10.510.10:FF:000140">
    <property type="entry name" value="Platelet-derived growth factor receptor beta"/>
    <property type="match status" value="1"/>
</dbReference>
<dbReference type="SMART" id="SM00409">
    <property type="entry name" value="IG"/>
    <property type="match status" value="2"/>
</dbReference>
<evidence type="ECO:0000313" key="25">
    <source>
        <dbReference type="Proteomes" id="UP001497482"/>
    </source>
</evidence>
<feature type="signal peptide" evidence="21">
    <location>
        <begin position="1"/>
        <end position="16"/>
    </location>
</feature>
<dbReference type="Proteomes" id="UP001497482">
    <property type="component" value="Chromosome 21"/>
</dbReference>
<keyword evidence="14" id="KW-1015">Disulfide bond</keyword>
<dbReference type="PANTHER" id="PTHR24416:SF356">
    <property type="entry name" value="RECEPTOR-TYPE TYROSINE-PROTEIN KINASE FLT3"/>
    <property type="match status" value="1"/>
</dbReference>
<evidence type="ECO:0000256" key="3">
    <source>
        <dbReference type="ARBA" id="ARBA00022475"/>
    </source>
</evidence>
<sequence>MIVFGTLMLLATGVYSSMSSAECEPSHKVKCITSADILNASGHVNIYVGKVLTISLAVGQTCQWIKRGILITNSSHILNIQTMSEADSGEYTMVCRSQNGTSTSTTVHLHVITKRPIKPHLVLCNFSESASPGFKCFTDGYPNTSLKWSRNKGGKIITTIDGRVESQISSVDYYQMQAMCCASNKAGQECTQLYDIDLTNSYKDLTNSDHLNVTLSPGESLLMRCSVTYPDVSEWWKDNNKIKNAVCSSAHTYKACVLEDSHYSTDMVYVSVPSVNVHDSGTYTCRSEKQTKSVHVSVQAEGFLSVKLETSLIIKREQFNTTCLQANVFYHPFLQDCIWETPDNMKIKCLTEPWVTKHRNVRLCETLKTGEYKLNIEAGGINETKSISVCIADTPDIKMRAVNNTYSATTMSLVPANYSWMSCSNDSCEEDSDWEVLAQTSKIDLEVSCKKTIMSSLRGDQVSGLFVRFCLTNSVGHWCKKRPVHFQQATLAFVGHRYDANSTLLKTGCVFLLLALLVVTIILRYYVKKKKPKPQLHMIQMVAPNDNDYIYINFKDFAYDSKWEFPRENLELGKELGSGAFGMVLQATAYGIDKPGVSQQVAVKMLKEKHQAVEKEALMSELKMLTHIGQHANIVNLLGACTETGPIYLIFQYCCYGDLLNYLKDNSQHYHKSVTDAFIKERFSSLYNNHPSSKPAREMPSLDNYLPMHASSARGQENTALLTLTSTDEIDCFEDTKLFEGQEEDVQALTFDDLLSFAYQVAKGMEFLSSKNCIHRDLAARNVLITKGRMAKIGDFGLARDIDNDSNYVVRGNVRLPVKWMAPESIFQGMYTMKSDVWAYGILLWEIFSLGVTPYPGKKVDHTFYAMIERGFKMDCPYYANESVYNMMCKCWELDSCDRPSFSKLASFMAAQLTEMEEELYHNVLNSNSNDYQNAPSLLIKQDENKTAIGNDYSAAYKADGSDGNIHITNITHDGKVQM</sequence>
<dbReference type="GO" id="GO:0005886">
    <property type="term" value="C:plasma membrane"/>
    <property type="evidence" value="ECO:0007669"/>
    <property type="project" value="UniProtKB-SubCell"/>
</dbReference>
<dbReference type="GO" id="GO:0004714">
    <property type="term" value="F:transmembrane receptor protein tyrosine kinase activity"/>
    <property type="evidence" value="ECO:0007669"/>
    <property type="project" value="UniProtKB-EC"/>
</dbReference>
<evidence type="ECO:0000256" key="6">
    <source>
        <dbReference type="ARBA" id="ARBA00022692"/>
    </source>
</evidence>
<evidence type="ECO:0000313" key="24">
    <source>
        <dbReference type="EMBL" id="CAL1596966.1"/>
    </source>
</evidence>
<evidence type="ECO:0000256" key="21">
    <source>
        <dbReference type="SAM" id="SignalP"/>
    </source>
</evidence>
<evidence type="ECO:0000256" key="7">
    <source>
        <dbReference type="ARBA" id="ARBA00022741"/>
    </source>
</evidence>
<dbReference type="EMBL" id="OZ035843">
    <property type="protein sequence ID" value="CAL1596966.1"/>
    <property type="molecule type" value="Genomic_DNA"/>
</dbReference>
<dbReference type="PROSITE" id="PS00109">
    <property type="entry name" value="PROTEIN_KINASE_TYR"/>
    <property type="match status" value="1"/>
</dbReference>
<dbReference type="PROSITE" id="PS00240">
    <property type="entry name" value="RECEPTOR_TYR_KIN_III"/>
    <property type="match status" value="1"/>
</dbReference>
<evidence type="ECO:0000256" key="8">
    <source>
        <dbReference type="ARBA" id="ARBA00022777"/>
    </source>
</evidence>
<evidence type="ECO:0000256" key="19">
    <source>
        <dbReference type="PROSITE-ProRule" id="PRU10141"/>
    </source>
</evidence>
<dbReference type="SMART" id="SM00219">
    <property type="entry name" value="TyrKc"/>
    <property type="match status" value="1"/>
</dbReference>
<dbReference type="Pfam" id="PF07714">
    <property type="entry name" value="PK_Tyr_Ser-Thr"/>
    <property type="match status" value="1"/>
</dbReference>
<evidence type="ECO:0000259" key="23">
    <source>
        <dbReference type="PROSITE" id="PS50835"/>
    </source>
</evidence>
<dbReference type="InterPro" id="IPR001824">
    <property type="entry name" value="Tyr_kinase_rcpt_3_CS"/>
</dbReference>
<dbReference type="PANTHER" id="PTHR24416">
    <property type="entry name" value="TYROSINE-PROTEIN KINASE RECEPTOR"/>
    <property type="match status" value="1"/>
</dbReference>
<evidence type="ECO:0000256" key="17">
    <source>
        <dbReference type="ARBA" id="ARBA00023319"/>
    </source>
</evidence>
<dbReference type="GO" id="GO:0043235">
    <property type="term" value="C:receptor complex"/>
    <property type="evidence" value="ECO:0007669"/>
    <property type="project" value="TreeGrafter"/>
</dbReference>
<keyword evidence="25" id="KW-1185">Reference proteome</keyword>
<dbReference type="InterPro" id="IPR011009">
    <property type="entry name" value="Kinase-like_dom_sf"/>
</dbReference>
<protein>
    <recommendedName>
        <fullName evidence="2">receptor protein-tyrosine kinase</fullName>
        <ecNumber evidence="2">2.7.10.1</ecNumber>
    </recommendedName>
</protein>
<dbReference type="SUPFAM" id="SSF48726">
    <property type="entry name" value="Immunoglobulin"/>
    <property type="match status" value="2"/>
</dbReference>
<evidence type="ECO:0000256" key="16">
    <source>
        <dbReference type="ARBA" id="ARBA00023180"/>
    </source>
</evidence>
<dbReference type="GO" id="GO:0030183">
    <property type="term" value="P:B cell differentiation"/>
    <property type="evidence" value="ECO:0007669"/>
    <property type="project" value="TreeGrafter"/>
</dbReference>
<evidence type="ECO:0000256" key="5">
    <source>
        <dbReference type="ARBA" id="ARBA00022679"/>
    </source>
</evidence>
<gene>
    <name evidence="24" type="ORF">KC01_LOCUS25556</name>
</gene>
<feature type="chain" id="PRO_5043696476" description="receptor protein-tyrosine kinase" evidence="21">
    <location>
        <begin position="17"/>
        <end position="979"/>
    </location>
</feature>
<dbReference type="InterPro" id="IPR008266">
    <property type="entry name" value="Tyr_kinase_AS"/>
</dbReference>
<dbReference type="InterPro" id="IPR017441">
    <property type="entry name" value="Protein_kinase_ATP_BS"/>
</dbReference>
<dbReference type="InterPro" id="IPR003599">
    <property type="entry name" value="Ig_sub"/>
</dbReference>
<evidence type="ECO:0000256" key="10">
    <source>
        <dbReference type="ARBA" id="ARBA00022843"/>
    </source>
</evidence>
<dbReference type="AlphaFoldDB" id="A0AAV2L8T5"/>
<dbReference type="GO" id="GO:0005524">
    <property type="term" value="F:ATP binding"/>
    <property type="evidence" value="ECO:0007669"/>
    <property type="project" value="UniProtKB-UniRule"/>
</dbReference>
<feature type="domain" description="Protein kinase" evidence="22">
    <location>
        <begin position="570"/>
        <end position="925"/>
    </location>
</feature>
<keyword evidence="7 19" id="KW-0547">Nucleotide-binding</keyword>
<evidence type="ECO:0000256" key="20">
    <source>
        <dbReference type="RuleBase" id="RU000311"/>
    </source>
</evidence>
<keyword evidence="13" id="KW-0829">Tyrosine-protein kinase</keyword>
<keyword evidence="9 19" id="KW-0067">ATP-binding</keyword>
<evidence type="ECO:0000256" key="2">
    <source>
        <dbReference type="ARBA" id="ARBA00011902"/>
    </source>
</evidence>
<proteinExistence type="inferred from homology"/>
<dbReference type="InterPro" id="IPR013783">
    <property type="entry name" value="Ig-like_fold"/>
</dbReference>
<evidence type="ECO:0000256" key="12">
    <source>
        <dbReference type="ARBA" id="ARBA00023136"/>
    </source>
</evidence>
<evidence type="ECO:0000256" key="4">
    <source>
        <dbReference type="ARBA" id="ARBA00022553"/>
    </source>
</evidence>
<organism evidence="24 25">
    <name type="scientific">Knipowitschia caucasica</name>
    <name type="common">Caucasian dwarf goby</name>
    <name type="synonym">Pomatoschistus caucasicus</name>
    <dbReference type="NCBI Taxonomy" id="637954"/>
    <lineage>
        <taxon>Eukaryota</taxon>
        <taxon>Metazoa</taxon>
        <taxon>Chordata</taxon>
        <taxon>Craniata</taxon>
        <taxon>Vertebrata</taxon>
        <taxon>Euteleostomi</taxon>
        <taxon>Actinopterygii</taxon>
        <taxon>Neopterygii</taxon>
        <taxon>Teleostei</taxon>
        <taxon>Neoteleostei</taxon>
        <taxon>Acanthomorphata</taxon>
        <taxon>Gobiaria</taxon>
        <taxon>Gobiiformes</taxon>
        <taxon>Gobioidei</taxon>
        <taxon>Gobiidae</taxon>
        <taxon>Gobiinae</taxon>
        <taxon>Knipowitschia</taxon>
    </lineage>
</organism>
<dbReference type="InterPro" id="IPR036179">
    <property type="entry name" value="Ig-like_dom_sf"/>
</dbReference>
<keyword evidence="10" id="KW-0832">Ubl conjugation</keyword>
<evidence type="ECO:0000256" key="18">
    <source>
        <dbReference type="ARBA" id="ARBA00051243"/>
    </source>
</evidence>
<keyword evidence="8" id="KW-0418">Kinase</keyword>
<dbReference type="InterPro" id="IPR050122">
    <property type="entry name" value="RTK"/>
</dbReference>
<keyword evidence="17 20" id="KW-0393">Immunoglobulin domain</keyword>
<feature type="binding site" evidence="19">
    <location>
        <position position="604"/>
    </location>
    <ligand>
        <name>ATP</name>
        <dbReference type="ChEBI" id="CHEBI:30616"/>
    </ligand>
</feature>
<dbReference type="FunFam" id="3.30.200.20:FF:000366">
    <property type="entry name" value="receptor-type tyrosine-protein kinase FLT3"/>
    <property type="match status" value="1"/>
</dbReference>
<evidence type="ECO:0000256" key="9">
    <source>
        <dbReference type="ARBA" id="ARBA00022840"/>
    </source>
</evidence>